<dbReference type="Pfam" id="PF05761">
    <property type="entry name" value="5_nucleotid"/>
    <property type="match status" value="1"/>
</dbReference>
<evidence type="ECO:0000313" key="9">
    <source>
        <dbReference type="Proteomes" id="UP000594262"/>
    </source>
</evidence>
<dbReference type="PANTHER" id="PTHR12103:SF38">
    <property type="entry name" value="5'-NUCLEOTIDASE DOMAIN-CONTAINING PROTEIN 1"/>
    <property type="match status" value="1"/>
</dbReference>
<dbReference type="AlphaFoldDB" id="A0A7M5X7U8"/>
<evidence type="ECO:0000313" key="8">
    <source>
        <dbReference type="EnsemblMetazoa" id="CLYHEMP019187.1"/>
    </source>
</evidence>
<dbReference type="OrthoDB" id="6503940at2759"/>
<sequence>MTSNDLFCINDYDCIGFDMDHTMVQYKLPDTFRLQYQCVVDFLVNEKSYCPKTFNMENYEKFEDFSQRGIIFDIVKGNFVKLDKNGVVVSCTHGMRECDAEETMSYYGEDRVWPLFQTLKEKVYNAEGYWIIENFFLMPVCSIMGQMVEEADKRNDGKHLSTYKPLYVQMIEALALSFDNKSFRKDIGGFFPAFKRNQEKYIKKIPQSVVDWIRSLRKAGKVVALITDSYTDFASHLMEYALGPDWTNDFDFIVTHANKPNFFTPSYKDRCFVNNDANGDESTEVKDTLKPHTIYSLGNAWKFEETLKAYTGRDEVKVVYFGDSMKSDVFPPKHLKGWDTVAVLEELEAEEVHFHKNNQSVYHQAKRPKIKPLLKEEKLLIASSQWGSFFTHPQSSHQDGTTSNGKQNGSTSNDEVHEINTFWGDIIRRYSDLAIPLLDYLAETSVTEKFPKFTDSQFGFFPSAPRSILKDHCMDEKNGKNE</sequence>
<dbReference type="Gene3D" id="3.40.50.1000">
    <property type="entry name" value="HAD superfamily/HAD-like"/>
    <property type="match status" value="1"/>
</dbReference>
<evidence type="ECO:0000256" key="7">
    <source>
        <dbReference type="SAM" id="MobiDB-lite"/>
    </source>
</evidence>
<keyword evidence="4" id="KW-0460">Magnesium</keyword>
<dbReference type="SUPFAM" id="SSF56784">
    <property type="entry name" value="HAD-like"/>
    <property type="match status" value="1"/>
</dbReference>
<dbReference type="InterPro" id="IPR036412">
    <property type="entry name" value="HAD-like_sf"/>
</dbReference>
<name>A0A7M5X7U8_9CNID</name>
<evidence type="ECO:0000256" key="6">
    <source>
        <dbReference type="ARBA" id="ARBA00069357"/>
    </source>
</evidence>
<proteinExistence type="inferred from homology"/>
<dbReference type="Proteomes" id="UP000594262">
    <property type="component" value="Unplaced"/>
</dbReference>
<dbReference type="EnsemblMetazoa" id="CLYHEMT019187.1">
    <property type="protein sequence ID" value="CLYHEMP019187.1"/>
    <property type="gene ID" value="CLYHEMG019187"/>
</dbReference>
<feature type="region of interest" description="Disordered" evidence="7">
    <location>
        <begin position="392"/>
        <end position="413"/>
    </location>
</feature>
<protein>
    <recommendedName>
        <fullName evidence="6">5'-nucleotidase domain-containing protein 1</fullName>
    </recommendedName>
</protein>
<evidence type="ECO:0000256" key="2">
    <source>
        <dbReference type="ARBA" id="ARBA00022723"/>
    </source>
</evidence>
<dbReference type="RefSeq" id="XP_066914055.1">
    <property type="nucleotide sequence ID" value="XM_067057954.1"/>
</dbReference>
<dbReference type="RefSeq" id="XP_066914056.1">
    <property type="nucleotide sequence ID" value="XM_067057955.1"/>
</dbReference>
<keyword evidence="9" id="KW-1185">Reference proteome</keyword>
<evidence type="ECO:0000256" key="4">
    <source>
        <dbReference type="ARBA" id="ARBA00022842"/>
    </source>
</evidence>
<comment type="similarity">
    <text evidence="1">Belongs to the 5'(3')-deoxyribonucleotidase family.</text>
</comment>
<keyword evidence="3" id="KW-0378">Hydrolase</keyword>
<dbReference type="FunFam" id="3.40.50.1000:FF:000086">
    <property type="entry name" value="LD24878p"/>
    <property type="match status" value="1"/>
</dbReference>
<accession>A0A7M5X7U8</accession>
<reference evidence="8" key="1">
    <citation type="submission" date="2021-01" db="UniProtKB">
        <authorList>
            <consortium name="EnsemblMetazoa"/>
        </authorList>
    </citation>
    <scope>IDENTIFICATION</scope>
</reference>
<dbReference type="GO" id="GO:0046872">
    <property type="term" value="F:metal ion binding"/>
    <property type="evidence" value="ECO:0007669"/>
    <property type="project" value="UniProtKB-KW"/>
</dbReference>
<organism evidence="8 9">
    <name type="scientific">Clytia hemisphaerica</name>
    <dbReference type="NCBI Taxonomy" id="252671"/>
    <lineage>
        <taxon>Eukaryota</taxon>
        <taxon>Metazoa</taxon>
        <taxon>Cnidaria</taxon>
        <taxon>Hydrozoa</taxon>
        <taxon>Hydroidolina</taxon>
        <taxon>Leptothecata</taxon>
        <taxon>Obeliida</taxon>
        <taxon>Clytiidae</taxon>
        <taxon>Clytia</taxon>
    </lineage>
</organism>
<keyword evidence="2" id="KW-0479">Metal-binding</keyword>
<evidence type="ECO:0000256" key="3">
    <source>
        <dbReference type="ARBA" id="ARBA00022801"/>
    </source>
</evidence>
<evidence type="ECO:0000256" key="1">
    <source>
        <dbReference type="ARBA" id="ARBA00009589"/>
    </source>
</evidence>
<dbReference type="InterPro" id="IPR023214">
    <property type="entry name" value="HAD_sf"/>
</dbReference>
<dbReference type="GeneID" id="136801314"/>
<dbReference type="InterPro" id="IPR008380">
    <property type="entry name" value="HAD-SF_hydro_IG_5-nucl"/>
</dbReference>
<dbReference type="GO" id="GO:0008253">
    <property type="term" value="F:5'-nucleotidase activity"/>
    <property type="evidence" value="ECO:0007669"/>
    <property type="project" value="TreeGrafter"/>
</dbReference>
<dbReference type="RefSeq" id="XP_066914054.1">
    <property type="nucleotide sequence ID" value="XM_067057953.1"/>
</dbReference>
<dbReference type="PANTHER" id="PTHR12103">
    <property type="entry name" value="5'-NUCLEOTIDASE DOMAIN-CONTAINING"/>
    <property type="match status" value="1"/>
</dbReference>
<evidence type="ECO:0000256" key="5">
    <source>
        <dbReference type="ARBA" id="ARBA00022990"/>
    </source>
</evidence>
<keyword evidence="5" id="KW-0007">Acetylation</keyword>